<dbReference type="Pfam" id="PF14261">
    <property type="entry name" value="DUF4351"/>
    <property type="match status" value="1"/>
</dbReference>
<proteinExistence type="predicted"/>
<dbReference type="InterPro" id="IPR025587">
    <property type="entry name" value="DUF4351"/>
</dbReference>
<comment type="caution">
    <text evidence="2">The sequence shown here is derived from an EMBL/GenBank/DDBJ whole genome shotgun (WGS) entry which is preliminary data.</text>
</comment>
<gene>
    <name evidence="2" type="ORF">DP116_10665</name>
</gene>
<accession>A0ABX1P6B0</accession>
<dbReference type="Proteomes" id="UP000718564">
    <property type="component" value="Unassembled WGS sequence"/>
</dbReference>
<name>A0ABX1P6B0_9CYAN</name>
<reference evidence="2 3" key="1">
    <citation type="submission" date="2018-06" db="EMBL/GenBank/DDBJ databases">
        <title>Comparative genomics of Brasilonema spp. strains.</title>
        <authorList>
            <person name="Alvarenga D.O."/>
            <person name="Fiore M.F."/>
            <person name="Varani A.M."/>
        </authorList>
    </citation>
    <scope>NUCLEOTIDE SEQUENCE [LARGE SCALE GENOMIC DNA]</scope>
    <source>
        <strain evidence="2 3">SPC951</strain>
    </source>
</reference>
<feature type="non-terminal residue" evidence="2">
    <location>
        <position position="1"/>
    </location>
</feature>
<sequence length="51" mass="5702">GAIEAEVQQQIRSLSITQLEELAEALLDFFNPSDLVNYLTNISSPQLNPRD</sequence>
<dbReference type="EMBL" id="QMEB01000064">
    <property type="protein sequence ID" value="NMG19899.1"/>
    <property type="molecule type" value="Genomic_DNA"/>
</dbReference>
<evidence type="ECO:0000313" key="3">
    <source>
        <dbReference type="Proteomes" id="UP000718564"/>
    </source>
</evidence>
<feature type="domain" description="DUF4351" evidence="1">
    <location>
        <begin position="1"/>
        <end position="39"/>
    </location>
</feature>
<evidence type="ECO:0000313" key="2">
    <source>
        <dbReference type="EMBL" id="NMG19899.1"/>
    </source>
</evidence>
<protein>
    <recommendedName>
        <fullName evidence="1">DUF4351 domain-containing protein</fullName>
    </recommendedName>
</protein>
<keyword evidence="3" id="KW-1185">Reference proteome</keyword>
<organism evidence="2 3">
    <name type="scientific">Brasilonema bromeliae SPC951</name>
    <dbReference type="NCBI Taxonomy" id="385972"/>
    <lineage>
        <taxon>Bacteria</taxon>
        <taxon>Bacillati</taxon>
        <taxon>Cyanobacteriota</taxon>
        <taxon>Cyanophyceae</taxon>
        <taxon>Nostocales</taxon>
        <taxon>Scytonemataceae</taxon>
        <taxon>Brasilonema</taxon>
        <taxon>Bromeliae group (in: Brasilonema)</taxon>
    </lineage>
</organism>
<evidence type="ECO:0000259" key="1">
    <source>
        <dbReference type="Pfam" id="PF14261"/>
    </source>
</evidence>